<gene>
    <name evidence="1" type="ORF">FOE67_08760</name>
</gene>
<dbReference type="Proteomes" id="UP000530234">
    <property type="component" value="Unassembled WGS sequence"/>
</dbReference>
<reference evidence="2" key="1">
    <citation type="submission" date="2019-10" db="EMBL/GenBank/DDBJ databases">
        <title>Streptomyces sp. nov., a novel actinobacterium isolated from alkaline environment.</title>
        <authorList>
            <person name="Golinska P."/>
        </authorList>
    </citation>
    <scope>NUCLEOTIDE SEQUENCE [LARGE SCALE GENOMIC DNA]</scope>
    <source>
        <strain evidence="2">DSM 42108</strain>
    </source>
</reference>
<keyword evidence="2" id="KW-1185">Reference proteome</keyword>
<dbReference type="AlphaFoldDB" id="A0A7W3T2W8"/>
<protein>
    <submittedName>
        <fullName evidence="1">Uncharacterized protein</fullName>
    </submittedName>
</protein>
<name>A0A7W3T2W8_9ACTN</name>
<dbReference type="EMBL" id="VKHS01000142">
    <property type="protein sequence ID" value="MBB0229601.1"/>
    <property type="molecule type" value="Genomic_DNA"/>
</dbReference>
<comment type="caution">
    <text evidence="1">The sequence shown here is derived from an EMBL/GenBank/DDBJ whole genome shotgun (WGS) entry which is preliminary data.</text>
</comment>
<evidence type="ECO:0000313" key="2">
    <source>
        <dbReference type="Proteomes" id="UP000530234"/>
    </source>
</evidence>
<proteinExistence type="predicted"/>
<sequence>MGSISGIIESLDTSEKQMEDAKEALEALEALAQTKADFFRMDIEKALITAGSDQDRRVPIEAVLDSTSQTHAMMSNQVNDIGAPIGKALTSFCRGSAPDIIDGVAGLVTDVLKEFLGESEAAEDTLDRYVVLTEEYSIIRLDLRAWQRAIESSGIRHRADKVSAFVLVKSAVDLEKIGFNTFLYLYRAQLHEMQMSTKDIEQALDRATLIYEKFHHEVGAVRNGRSPGLTPSRSAG</sequence>
<accession>A0A7W3T2W8</accession>
<dbReference type="RefSeq" id="WP_182662240.1">
    <property type="nucleotide sequence ID" value="NZ_VKHS01000142.1"/>
</dbReference>
<evidence type="ECO:0000313" key="1">
    <source>
        <dbReference type="EMBL" id="MBB0229601.1"/>
    </source>
</evidence>
<organism evidence="1 2">
    <name type="scientific">Streptomyces calidiresistens</name>
    <dbReference type="NCBI Taxonomy" id="1485586"/>
    <lineage>
        <taxon>Bacteria</taxon>
        <taxon>Bacillati</taxon>
        <taxon>Actinomycetota</taxon>
        <taxon>Actinomycetes</taxon>
        <taxon>Kitasatosporales</taxon>
        <taxon>Streptomycetaceae</taxon>
        <taxon>Streptomyces</taxon>
    </lineage>
</organism>